<sequence>MEEKDLRQVTFHGEGSKLFGIYIVNLLLTIVTVGMYYPWAKAAILQYVYQETEFEGSRFTFHGTGKEMFIGFIKAIGIFIVIYAFLLICIFSKKPLIMSIGFLVTYAAFILLIPIAIHGSTKYRASRSSWRGIHFGYRGDRKEFLQEFIIGALITISTLGIYYFWFIIKIRKYIFGHLRFGSISFAYNGGGTDYFKLHLKGYFLTLITLGVYSFWYVKDLFRFFVDNIQMEQDGEIVKFRSTATAGGYFKLIIGNLFIVILTLGFGTPWATVRTLNFIFSNILIEGNLDVNAIQQTEMDYRDATGEDISDMIDIGLV</sequence>
<feature type="transmembrane region" description="Helical" evidence="1">
    <location>
        <begin position="21"/>
        <end position="39"/>
    </location>
</feature>
<evidence type="ECO:0000313" key="2">
    <source>
        <dbReference type="EMBL" id="TKT86593.1"/>
    </source>
</evidence>
<dbReference type="OrthoDB" id="637345at2"/>
<gene>
    <name evidence="2" type="ORF">FDK13_31580</name>
</gene>
<dbReference type="EMBL" id="SZVO01000023">
    <property type="protein sequence ID" value="TKT86593.1"/>
    <property type="molecule type" value="Genomic_DNA"/>
</dbReference>
<comment type="caution">
    <text evidence="2">The sequence shown here is derived from an EMBL/GenBank/DDBJ whole genome shotgun (WGS) entry which is preliminary data.</text>
</comment>
<accession>A0A4V6BHK1</accession>
<name>A0A4V6BHK1_9BACT</name>
<feature type="transmembrane region" description="Helical" evidence="1">
    <location>
        <begin position="148"/>
        <end position="168"/>
    </location>
</feature>
<feature type="transmembrane region" description="Helical" evidence="1">
    <location>
        <begin position="96"/>
        <end position="117"/>
    </location>
</feature>
<evidence type="ECO:0000313" key="3">
    <source>
        <dbReference type="Proteomes" id="UP000304900"/>
    </source>
</evidence>
<feature type="transmembrane region" description="Helical" evidence="1">
    <location>
        <begin position="68"/>
        <end position="89"/>
    </location>
</feature>
<keyword evidence="1" id="KW-0472">Membrane</keyword>
<dbReference type="AlphaFoldDB" id="A0A4V6BHK1"/>
<feature type="transmembrane region" description="Helical" evidence="1">
    <location>
        <begin position="201"/>
        <end position="217"/>
    </location>
</feature>
<dbReference type="Proteomes" id="UP000304900">
    <property type="component" value="Unassembled WGS sequence"/>
</dbReference>
<organism evidence="2 3">
    <name type="scientific">Dyadobacter frigoris</name>
    <dbReference type="NCBI Taxonomy" id="2576211"/>
    <lineage>
        <taxon>Bacteria</taxon>
        <taxon>Pseudomonadati</taxon>
        <taxon>Bacteroidota</taxon>
        <taxon>Cytophagia</taxon>
        <taxon>Cytophagales</taxon>
        <taxon>Spirosomataceae</taxon>
        <taxon>Dyadobacter</taxon>
    </lineage>
</organism>
<protein>
    <submittedName>
        <fullName evidence="2">DUF898 domain-containing protein</fullName>
    </submittedName>
</protein>
<dbReference type="InterPro" id="IPR010295">
    <property type="entry name" value="DUF898"/>
</dbReference>
<keyword evidence="3" id="KW-1185">Reference proteome</keyword>
<proteinExistence type="predicted"/>
<keyword evidence="1" id="KW-0812">Transmembrane</keyword>
<keyword evidence="1" id="KW-1133">Transmembrane helix</keyword>
<dbReference type="Pfam" id="PF05987">
    <property type="entry name" value="DUF898"/>
    <property type="match status" value="2"/>
</dbReference>
<evidence type="ECO:0000256" key="1">
    <source>
        <dbReference type="SAM" id="Phobius"/>
    </source>
</evidence>
<reference evidence="2 3" key="1">
    <citation type="submission" date="2019-05" db="EMBL/GenBank/DDBJ databases">
        <title>Dyadobacter AR-3-8 sp. nov., isolated from arctic soil.</title>
        <authorList>
            <person name="Chaudhary D.K."/>
        </authorList>
    </citation>
    <scope>NUCLEOTIDE SEQUENCE [LARGE SCALE GENOMIC DNA]</scope>
    <source>
        <strain evidence="2 3">AR-3-8</strain>
    </source>
</reference>
<feature type="transmembrane region" description="Helical" evidence="1">
    <location>
        <begin position="248"/>
        <end position="270"/>
    </location>
</feature>
<dbReference type="RefSeq" id="WP_137344017.1">
    <property type="nucleotide sequence ID" value="NZ_BSQH01000026.1"/>
</dbReference>